<evidence type="ECO:0000313" key="9">
    <source>
        <dbReference type="EMBL" id="MBK6007957.1"/>
    </source>
</evidence>
<dbReference type="InterPro" id="IPR016164">
    <property type="entry name" value="FAD-linked_Oxase-like_C"/>
</dbReference>
<keyword evidence="5" id="KW-0809">Transit peptide</keyword>
<dbReference type="GO" id="GO:0004458">
    <property type="term" value="F:D-lactate dehydrogenase (cytochrome) activity"/>
    <property type="evidence" value="ECO:0007669"/>
    <property type="project" value="UniProtKB-EC"/>
</dbReference>
<evidence type="ECO:0000313" key="10">
    <source>
        <dbReference type="Proteomes" id="UP000630528"/>
    </source>
</evidence>
<dbReference type="Gene3D" id="3.30.70.2740">
    <property type="match status" value="1"/>
</dbReference>
<feature type="domain" description="FAD-binding PCMH-type" evidence="8">
    <location>
        <begin position="45"/>
        <end position="222"/>
    </location>
</feature>
<dbReference type="InterPro" id="IPR004113">
    <property type="entry name" value="FAD-bd_oxidored_4_C"/>
</dbReference>
<comment type="cofactor">
    <cofactor evidence="1">
        <name>FAD</name>
        <dbReference type="ChEBI" id="CHEBI:57692"/>
    </cofactor>
</comment>
<dbReference type="InterPro" id="IPR016169">
    <property type="entry name" value="FAD-bd_PCMH_sub2"/>
</dbReference>
<dbReference type="RefSeq" id="WP_201174451.1">
    <property type="nucleotide sequence ID" value="NZ_JAEPWM010000008.1"/>
</dbReference>
<protein>
    <recommendedName>
        <fullName evidence="7">D-lactate dehydrogenase (cytochrome)</fullName>
        <ecNumber evidence="7">1.1.2.4</ecNumber>
    </recommendedName>
</protein>
<evidence type="ECO:0000259" key="8">
    <source>
        <dbReference type="PROSITE" id="PS51387"/>
    </source>
</evidence>
<dbReference type="PROSITE" id="PS51387">
    <property type="entry name" value="FAD_PCMH"/>
    <property type="match status" value="1"/>
</dbReference>
<evidence type="ECO:0000256" key="5">
    <source>
        <dbReference type="ARBA" id="ARBA00022946"/>
    </source>
</evidence>
<evidence type="ECO:0000256" key="1">
    <source>
        <dbReference type="ARBA" id="ARBA00001974"/>
    </source>
</evidence>
<gene>
    <name evidence="9" type="ORF">JJB11_17800</name>
</gene>
<organism evidence="9 10">
    <name type="scientific">Ramlibacter ginsenosidimutans</name>
    <dbReference type="NCBI Taxonomy" id="502333"/>
    <lineage>
        <taxon>Bacteria</taxon>
        <taxon>Pseudomonadati</taxon>
        <taxon>Pseudomonadota</taxon>
        <taxon>Betaproteobacteria</taxon>
        <taxon>Burkholderiales</taxon>
        <taxon>Comamonadaceae</taxon>
        <taxon>Ramlibacter</taxon>
    </lineage>
</organism>
<dbReference type="PANTHER" id="PTHR11748">
    <property type="entry name" value="D-LACTATE DEHYDROGENASE"/>
    <property type="match status" value="1"/>
</dbReference>
<keyword evidence="6" id="KW-0560">Oxidoreductase</keyword>
<evidence type="ECO:0000256" key="3">
    <source>
        <dbReference type="ARBA" id="ARBA00022630"/>
    </source>
</evidence>
<dbReference type="InterPro" id="IPR006094">
    <property type="entry name" value="Oxid_FAD_bind_N"/>
</dbReference>
<keyword evidence="3" id="KW-0285">Flavoprotein</keyword>
<dbReference type="Gene3D" id="1.10.45.10">
    <property type="entry name" value="Vanillyl-alcohol Oxidase, Chain A, domain 4"/>
    <property type="match status" value="1"/>
</dbReference>
<sequence>MDAPQFADAGVREAVVTQLLARFGARASRAQALREHHSHGQNVTDAGLPDVVVFPHTTEEVAEIARLCHDARMPMVPFGAGSSLEGHVAAVHGGVSIDLTQMAQVLEVDADALDCRVQAGVTRVQLNNAVRGQGLFFPIDPGADATLGGMTATRASGTAAVRYGTMRDAVLGLTVVTADGRVVRTGTRARKTAAGLDLTRLFVGSEGILGFITEIQLRLWGLPETVEAAVCQFPDVASAVQVVISALQMGVPLARIELLDDVQMQACIAYSRLDEFRPLPTLFIEFHGSPAAVREQVETLEGLAADAGGSGFTWAARPEDRTRLWKARHEVTWANFAFRPGHAMIGTDACVPISRLAQCIAETGEDVARSGLAAPLAGHVGDGNFHLGILYDPASPGERAKAEALAEAVALRAIRLGGTCTGEHGIGRHRIHQLEAEHPEGIVLMRALKHALDPRGVMNPGKMVMA</sequence>
<evidence type="ECO:0000256" key="6">
    <source>
        <dbReference type="ARBA" id="ARBA00023002"/>
    </source>
</evidence>
<name>A0A934TWH0_9BURK</name>
<dbReference type="Proteomes" id="UP000630528">
    <property type="component" value="Unassembled WGS sequence"/>
</dbReference>
<dbReference type="EC" id="1.1.2.4" evidence="7"/>
<dbReference type="Pfam" id="PF02913">
    <property type="entry name" value="FAD-oxidase_C"/>
    <property type="match status" value="1"/>
</dbReference>
<keyword evidence="4" id="KW-0274">FAD</keyword>
<evidence type="ECO:0000256" key="4">
    <source>
        <dbReference type="ARBA" id="ARBA00022827"/>
    </source>
</evidence>
<dbReference type="Gene3D" id="3.30.465.10">
    <property type="match status" value="1"/>
</dbReference>
<dbReference type="FunFam" id="3.30.465.10:FF:000016">
    <property type="entry name" value="probable D-lactate dehydrogenase, mitochondrial"/>
    <property type="match status" value="1"/>
</dbReference>
<dbReference type="InterPro" id="IPR036318">
    <property type="entry name" value="FAD-bd_PCMH-like_sf"/>
</dbReference>
<dbReference type="EMBL" id="JAEPWM010000008">
    <property type="protein sequence ID" value="MBK6007957.1"/>
    <property type="molecule type" value="Genomic_DNA"/>
</dbReference>
<dbReference type="SUPFAM" id="SSF55103">
    <property type="entry name" value="FAD-linked oxidases, C-terminal domain"/>
    <property type="match status" value="1"/>
</dbReference>
<reference evidence="9" key="1">
    <citation type="journal article" date="2012" name="J. Microbiol. Biotechnol.">
        <title>Ramlibacter ginsenosidimutans sp. nov., with ginsenoside-converting activity.</title>
        <authorList>
            <person name="Wang L."/>
            <person name="An D.S."/>
            <person name="Kim S.G."/>
            <person name="Jin F.X."/>
            <person name="Kim S.C."/>
            <person name="Lee S.T."/>
            <person name="Im W.T."/>
        </authorList>
    </citation>
    <scope>NUCLEOTIDE SEQUENCE</scope>
    <source>
        <strain evidence="9">KACC 17527</strain>
    </source>
</reference>
<dbReference type="GO" id="GO:0071949">
    <property type="term" value="F:FAD binding"/>
    <property type="evidence" value="ECO:0007669"/>
    <property type="project" value="InterPro"/>
</dbReference>
<reference evidence="9" key="2">
    <citation type="submission" date="2021-01" db="EMBL/GenBank/DDBJ databases">
        <authorList>
            <person name="Kang M."/>
        </authorList>
    </citation>
    <scope>NUCLEOTIDE SEQUENCE</scope>
    <source>
        <strain evidence="9">KACC 17527</strain>
    </source>
</reference>
<dbReference type="FunFam" id="3.30.70.2740:FF:000001">
    <property type="entry name" value="D-lactate dehydrogenase mitochondrial"/>
    <property type="match status" value="1"/>
</dbReference>
<dbReference type="InterPro" id="IPR016171">
    <property type="entry name" value="Vanillyl_alc_oxidase_C-sub2"/>
</dbReference>
<keyword evidence="10" id="KW-1185">Reference proteome</keyword>
<dbReference type="AlphaFoldDB" id="A0A934TWH0"/>
<dbReference type="SUPFAM" id="SSF56176">
    <property type="entry name" value="FAD-binding/transporter-associated domain-like"/>
    <property type="match status" value="1"/>
</dbReference>
<dbReference type="InterPro" id="IPR016166">
    <property type="entry name" value="FAD-bd_PCMH"/>
</dbReference>
<accession>A0A934TWH0</accession>
<dbReference type="PANTHER" id="PTHR11748:SF111">
    <property type="entry name" value="D-LACTATE DEHYDROGENASE, MITOCHONDRIAL-RELATED"/>
    <property type="match status" value="1"/>
</dbReference>
<comment type="caution">
    <text evidence="9">The sequence shown here is derived from an EMBL/GenBank/DDBJ whole genome shotgun (WGS) entry which is preliminary data.</text>
</comment>
<proteinExistence type="inferred from homology"/>
<dbReference type="GO" id="GO:1903457">
    <property type="term" value="P:lactate catabolic process"/>
    <property type="evidence" value="ECO:0007669"/>
    <property type="project" value="TreeGrafter"/>
</dbReference>
<evidence type="ECO:0000256" key="2">
    <source>
        <dbReference type="ARBA" id="ARBA00008000"/>
    </source>
</evidence>
<evidence type="ECO:0000256" key="7">
    <source>
        <dbReference type="ARBA" id="ARBA00038897"/>
    </source>
</evidence>
<dbReference type="GO" id="GO:0008720">
    <property type="term" value="F:D-lactate dehydrogenase (NAD+) activity"/>
    <property type="evidence" value="ECO:0007669"/>
    <property type="project" value="TreeGrafter"/>
</dbReference>
<comment type="similarity">
    <text evidence="2">Belongs to the FAD-binding oxidoreductase/transferase type 4 family.</text>
</comment>
<dbReference type="Pfam" id="PF01565">
    <property type="entry name" value="FAD_binding_4"/>
    <property type="match status" value="1"/>
</dbReference>
<dbReference type="FunFam" id="1.10.45.10:FF:000001">
    <property type="entry name" value="D-lactate dehydrogenase mitochondrial"/>
    <property type="match status" value="1"/>
</dbReference>